<sequence length="243" mass="28115">MKTRQIIARTLQQAGLNRFAHRLYYNHLHGFRPAVPETVDAVRLAIGEAATAGTLNGRDYYEFGLFKGYSFWQAQVAGNRHDGHDVRYIGFDSFKGLPEVDGIDRTENDEFYEGQYQCAKEMVVEQLDERGFDWSKALLIEGYFDESLVPDLYRKHDLRPVSVALIDCDLYSSTRDVLEFLEPLIADRSILIFDDWNCFGGDDKRGQRRAFAEFRERNPQFIAEPMMRYGAYGQVFRIGRHGN</sequence>
<dbReference type="InParanoid" id="A0A1Y5TQ69"/>
<dbReference type="Proteomes" id="UP000193200">
    <property type="component" value="Unassembled WGS sequence"/>
</dbReference>
<dbReference type="EMBL" id="FWFR01000003">
    <property type="protein sequence ID" value="SLN69415.1"/>
    <property type="molecule type" value="Genomic_DNA"/>
</dbReference>
<dbReference type="InterPro" id="IPR029063">
    <property type="entry name" value="SAM-dependent_MTases_sf"/>
</dbReference>
<reference evidence="1 2" key="1">
    <citation type="submission" date="2017-03" db="EMBL/GenBank/DDBJ databases">
        <authorList>
            <person name="Afonso C.L."/>
            <person name="Miller P.J."/>
            <person name="Scott M.A."/>
            <person name="Spackman E."/>
            <person name="Goraichik I."/>
            <person name="Dimitrov K.M."/>
            <person name="Suarez D.L."/>
            <person name="Swayne D.E."/>
        </authorList>
    </citation>
    <scope>NUCLEOTIDE SEQUENCE [LARGE SCALE GENOMIC DNA]</scope>
    <source>
        <strain evidence="1 2">CECT 7691</strain>
    </source>
</reference>
<dbReference type="SUPFAM" id="SSF53335">
    <property type="entry name" value="S-adenosyl-L-methionine-dependent methyltransferases"/>
    <property type="match status" value="1"/>
</dbReference>
<dbReference type="RefSeq" id="WP_176245104.1">
    <property type="nucleotide sequence ID" value="NZ_FWFR01000003.1"/>
</dbReference>
<dbReference type="PANTHER" id="PTHR40036">
    <property type="entry name" value="MACROCIN O-METHYLTRANSFERASE"/>
    <property type="match status" value="1"/>
</dbReference>
<keyword evidence="2" id="KW-1185">Reference proteome</keyword>
<proteinExistence type="predicted"/>
<dbReference type="GO" id="GO:0008168">
    <property type="term" value="F:methyltransferase activity"/>
    <property type="evidence" value="ECO:0007669"/>
    <property type="project" value="UniProtKB-KW"/>
</dbReference>
<dbReference type="InterPro" id="IPR008884">
    <property type="entry name" value="TylF_MeTrfase"/>
</dbReference>
<accession>A0A1Y5TQ69</accession>
<dbReference type="AlphaFoldDB" id="A0A1Y5TQ69"/>
<name>A0A1Y5TQ69_9PROT</name>
<dbReference type="Gene3D" id="3.40.50.150">
    <property type="entry name" value="Vaccinia Virus protein VP39"/>
    <property type="match status" value="1"/>
</dbReference>
<keyword evidence="1" id="KW-0808">Transferase</keyword>
<dbReference type="Pfam" id="PF05711">
    <property type="entry name" value="TylF"/>
    <property type="match status" value="1"/>
</dbReference>
<dbReference type="PANTHER" id="PTHR40036:SF1">
    <property type="entry name" value="MACROCIN O-METHYLTRANSFERASE"/>
    <property type="match status" value="1"/>
</dbReference>
<protein>
    <submittedName>
        <fullName evidence="1">Macrocin-O-methyltransferase (TylF)</fullName>
    </submittedName>
</protein>
<evidence type="ECO:0000313" key="1">
    <source>
        <dbReference type="EMBL" id="SLN69415.1"/>
    </source>
</evidence>
<dbReference type="GO" id="GO:0032259">
    <property type="term" value="P:methylation"/>
    <property type="evidence" value="ECO:0007669"/>
    <property type="project" value="UniProtKB-KW"/>
</dbReference>
<organism evidence="1 2">
    <name type="scientific">Oceanibacterium hippocampi</name>
    <dbReference type="NCBI Taxonomy" id="745714"/>
    <lineage>
        <taxon>Bacteria</taxon>
        <taxon>Pseudomonadati</taxon>
        <taxon>Pseudomonadota</taxon>
        <taxon>Alphaproteobacteria</taxon>
        <taxon>Sneathiellales</taxon>
        <taxon>Sneathiellaceae</taxon>
        <taxon>Oceanibacterium</taxon>
    </lineage>
</organism>
<gene>
    <name evidence="1" type="ORF">OCH7691_03191</name>
</gene>
<keyword evidence="1" id="KW-0489">Methyltransferase</keyword>
<evidence type="ECO:0000313" key="2">
    <source>
        <dbReference type="Proteomes" id="UP000193200"/>
    </source>
</evidence>